<comment type="caution">
    <text evidence="1">The sequence shown here is derived from an EMBL/GenBank/DDBJ whole genome shotgun (WGS) entry which is preliminary data.</text>
</comment>
<proteinExistence type="predicted"/>
<gene>
    <name evidence="1" type="ORF">RJ639_035799</name>
</gene>
<dbReference type="EMBL" id="JAVXUP010000248">
    <property type="protein sequence ID" value="KAK3032971.1"/>
    <property type="molecule type" value="Genomic_DNA"/>
</dbReference>
<evidence type="ECO:0000313" key="1">
    <source>
        <dbReference type="EMBL" id="KAK3032971.1"/>
    </source>
</evidence>
<name>A0AA89BIH7_9ASTE</name>
<dbReference type="AlphaFoldDB" id="A0AA89BIH7"/>
<dbReference type="Proteomes" id="UP001188597">
    <property type="component" value="Unassembled WGS sequence"/>
</dbReference>
<sequence length="27" mass="2837">MVPFPLIRSAFANASSSAISLSTVLTR</sequence>
<protein>
    <submittedName>
        <fullName evidence="1">Uncharacterized protein</fullName>
    </submittedName>
</protein>
<keyword evidence="2" id="KW-1185">Reference proteome</keyword>
<organism evidence="1 2">
    <name type="scientific">Escallonia herrerae</name>
    <dbReference type="NCBI Taxonomy" id="1293975"/>
    <lineage>
        <taxon>Eukaryota</taxon>
        <taxon>Viridiplantae</taxon>
        <taxon>Streptophyta</taxon>
        <taxon>Embryophyta</taxon>
        <taxon>Tracheophyta</taxon>
        <taxon>Spermatophyta</taxon>
        <taxon>Magnoliopsida</taxon>
        <taxon>eudicotyledons</taxon>
        <taxon>Gunneridae</taxon>
        <taxon>Pentapetalae</taxon>
        <taxon>asterids</taxon>
        <taxon>campanulids</taxon>
        <taxon>Escalloniales</taxon>
        <taxon>Escalloniaceae</taxon>
        <taxon>Escallonia</taxon>
    </lineage>
</organism>
<accession>A0AA89BIH7</accession>
<evidence type="ECO:0000313" key="2">
    <source>
        <dbReference type="Proteomes" id="UP001188597"/>
    </source>
</evidence>
<reference evidence="1" key="1">
    <citation type="submission" date="2022-12" db="EMBL/GenBank/DDBJ databases">
        <title>Draft genome assemblies for two species of Escallonia (Escalloniales).</title>
        <authorList>
            <person name="Chanderbali A."/>
            <person name="Dervinis C."/>
            <person name="Anghel I."/>
            <person name="Soltis D."/>
            <person name="Soltis P."/>
            <person name="Zapata F."/>
        </authorList>
    </citation>
    <scope>NUCLEOTIDE SEQUENCE</scope>
    <source>
        <strain evidence="1">UCBG64.0493</strain>
        <tissue evidence="1">Leaf</tissue>
    </source>
</reference>